<dbReference type="Pfam" id="PF07804">
    <property type="entry name" value="HipA_C"/>
    <property type="match status" value="1"/>
</dbReference>
<gene>
    <name evidence="6" type="ORF">LPW39_22810</name>
</gene>
<dbReference type="Proteomes" id="UP001199260">
    <property type="component" value="Unassembled WGS sequence"/>
</dbReference>
<dbReference type="InterPro" id="IPR052028">
    <property type="entry name" value="HipA_Ser/Thr_kinase"/>
</dbReference>
<dbReference type="Pfam" id="PF13657">
    <property type="entry name" value="Couple_hipA"/>
    <property type="match status" value="1"/>
</dbReference>
<comment type="similarity">
    <text evidence="1">Belongs to the HipA Ser/Thr kinase family.</text>
</comment>
<accession>A0AAW4Y3A0</accession>
<dbReference type="GO" id="GO:0005829">
    <property type="term" value="C:cytosol"/>
    <property type="evidence" value="ECO:0007669"/>
    <property type="project" value="TreeGrafter"/>
</dbReference>
<keyword evidence="2" id="KW-0808">Transferase</keyword>
<dbReference type="EMBL" id="JAJNCT010000034">
    <property type="protein sequence ID" value="MCD2167958.1"/>
    <property type="molecule type" value="Genomic_DNA"/>
</dbReference>
<dbReference type="InterPro" id="IPR012893">
    <property type="entry name" value="HipA-like_C"/>
</dbReference>
<name>A0AAW4Y3A0_9BURK</name>
<dbReference type="InterPro" id="IPR017508">
    <property type="entry name" value="HipA_N1"/>
</dbReference>
<evidence type="ECO:0000313" key="6">
    <source>
        <dbReference type="EMBL" id="MCD2167958.1"/>
    </source>
</evidence>
<organism evidence="6 7">
    <name type="scientific">Comamonas koreensis</name>
    <dbReference type="NCBI Taxonomy" id="160825"/>
    <lineage>
        <taxon>Bacteria</taxon>
        <taxon>Pseudomonadati</taxon>
        <taxon>Pseudomonadota</taxon>
        <taxon>Betaproteobacteria</taxon>
        <taxon>Burkholderiales</taxon>
        <taxon>Comamonadaceae</taxon>
        <taxon>Comamonas</taxon>
    </lineage>
</organism>
<dbReference type="RefSeq" id="WP_230780896.1">
    <property type="nucleotide sequence ID" value="NZ_JAJNCT010000034.1"/>
</dbReference>
<evidence type="ECO:0000313" key="7">
    <source>
        <dbReference type="Proteomes" id="UP001199260"/>
    </source>
</evidence>
<evidence type="ECO:0000256" key="2">
    <source>
        <dbReference type="ARBA" id="ARBA00022679"/>
    </source>
</evidence>
<evidence type="ECO:0000256" key="3">
    <source>
        <dbReference type="ARBA" id="ARBA00022777"/>
    </source>
</evidence>
<proteinExistence type="inferred from homology"/>
<protein>
    <submittedName>
        <fullName evidence="6">Type II toxin-antitoxin system HipA family toxin</fullName>
    </submittedName>
</protein>
<evidence type="ECO:0000256" key="1">
    <source>
        <dbReference type="ARBA" id="ARBA00010164"/>
    </source>
</evidence>
<evidence type="ECO:0000259" key="4">
    <source>
        <dbReference type="Pfam" id="PF07804"/>
    </source>
</evidence>
<feature type="domain" description="HipA N-terminal subdomain 1" evidence="5">
    <location>
        <begin position="18"/>
        <end position="120"/>
    </location>
</feature>
<dbReference type="PANTHER" id="PTHR37419">
    <property type="entry name" value="SERINE/THREONINE-PROTEIN KINASE TOXIN HIPA"/>
    <property type="match status" value="1"/>
</dbReference>
<keyword evidence="7" id="KW-1185">Reference proteome</keyword>
<feature type="domain" description="HipA-like C-terminal" evidence="4">
    <location>
        <begin position="164"/>
        <end position="382"/>
    </location>
</feature>
<reference evidence="6 7" key="1">
    <citation type="submission" date="2021-11" db="EMBL/GenBank/DDBJ databases">
        <title>Genome sequence.</title>
        <authorList>
            <person name="Sun Q."/>
        </authorList>
    </citation>
    <scope>NUCLEOTIDE SEQUENCE [LARGE SCALE GENOMIC DNA]</scope>
    <source>
        <strain evidence="6 7">KCTC 12005</strain>
    </source>
</reference>
<keyword evidence="3" id="KW-0418">Kinase</keyword>
<sequence length="418" mass="46870">MLETVNIYYEGWGERWLWGTLVRTRRVTSRPVTVFEYSSEALSRNIELSSHRLPLKQKTTKGFPVHQLELPGPAYDALPDGWGMLLMDRLFRKRQLSPASIGPLERLAYVGNNALGAMTFEPVAPEGMESDQHVSLESLALGVQEVMRGKGGEYLEMLMQVGGSPQGARPKALVYRDPLTLEFTTAHIAGYEPWLVKFPAKSEHPEVCAIESVYAHCLQLCDVQTPDSLHFHLPGGHAAFASKRFDRLHDMRIPVQSLASFTGADYQGPGSLNYQNFLRATHLCTRDIRQKAVAFERALFNVVFNNRDDHTKNFSYRMDQAGNWQLSPAYDVTYCTGPGGWHQMDVCGEALNIGREQMMQLAAEADLTMQAASELIEKMGAVASRFTSIAAELHRGAIQKETLQEIQRQIDANLARLR</sequence>
<comment type="caution">
    <text evidence="6">The sequence shown here is derived from an EMBL/GenBank/DDBJ whole genome shotgun (WGS) entry which is preliminary data.</text>
</comment>
<dbReference type="AlphaFoldDB" id="A0AAW4Y3A0"/>
<evidence type="ECO:0000259" key="5">
    <source>
        <dbReference type="Pfam" id="PF13657"/>
    </source>
</evidence>
<dbReference type="PANTHER" id="PTHR37419:SF8">
    <property type="entry name" value="TOXIN YJJJ"/>
    <property type="match status" value="1"/>
</dbReference>
<dbReference type="GO" id="GO:0004674">
    <property type="term" value="F:protein serine/threonine kinase activity"/>
    <property type="evidence" value="ECO:0007669"/>
    <property type="project" value="TreeGrafter"/>
</dbReference>